<reference evidence="1" key="1">
    <citation type="journal article" date="2015" name="Nature">
        <title>Complex archaea that bridge the gap between prokaryotes and eukaryotes.</title>
        <authorList>
            <person name="Spang A."/>
            <person name="Saw J.H."/>
            <person name="Jorgensen S.L."/>
            <person name="Zaremba-Niedzwiedzka K."/>
            <person name="Martijn J."/>
            <person name="Lind A.E."/>
            <person name="van Eijk R."/>
            <person name="Schleper C."/>
            <person name="Guy L."/>
            <person name="Ettema T.J."/>
        </authorList>
    </citation>
    <scope>NUCLEOTIDE SEQUENCE</scope>
</reference>
<accession>A0A0F9M2I9</accession>
<dbReference type="AlphaFoldDB" id="A0A0F9M2I9"/>
<protein>
    <submittedName>
        <fullName evidence="1">Uncharacterized protein</fullName>
    </submittedName>
</protein>
<feature type="non-terminal residue" evidence="1">
    <location>
        <position position="109"/>
    </location>
</feature>
<proteinExistence type="predicted"/>
<sequence>MAQTTWADVSPVAKRITVYFENADSDAIVEGMPLCYNHDTTTNWSNIDKSAAEGLATFDTSTPEGSQNEGKWIRVEVPSATNQRFFAGVVAKGSDGIGTSVASLVDIYV</sequence>
<name>A0A0F9M2I9_9ZZZZ</name>
<evidence type="ECO:0000313" key="1">
    <source>
        <dbReference type="EMBL" id="KKM93561.1"/>
    </source>
</evidence>
<comment type="caution">
    <text evidence="1">The sequence shown here is derived from an EMBL/GenBank/DDBJ whole genome shotgun (WGS) entry which is preliminary data.</text>
</comment>
<dbReference type="EMBL" id="LAZR01006250">
    <property type="protein sequence ID" value="KKM93561.1"/>
    <property type="molecule type" value="Genomic_DNA"/>
</dbReference>
<organism evidence="1">
    <name type="scientific">marine sediment metagenome</name>
    <dbReference type="NCBI Taxonomy" id="412755"/>
    <lineage>
        <taxon>unclassified sequences</taxon>
        <taxon>metagenomes</taxon>
        <taxon>ecological metagenomes</taxon>
    </lineage>
</organism>
<gene>
    <name evidence="1" type="ORF">LCGC14_1207250</name>
</gene>